<name>A0ABX2EBS8_9BURK</name>
<dbReference type="Proteomes" id="UP000737171">
    <property type="component" value="Unassembled WGS sequence"/>
</dbReference>
<feature type="chain" id="PRO_5046796918" evidence="1">
    <location>
        <begin position="40"/>
        <end position="307"/>
    </location>
</feature>
<keyword evidence="3" id="KW-0378">Hydrolase</keyword>
<evidence type="ECO:0000256" key="1">
    <source>
        <dbReference type="SAM" id="SignalP"/>
    </source>
</evidence>
<sequence length="307" mass="33041">MAHGRGDRRLSARGRRVNVRLRRVLLAAVALAALPAAQAALVEESFELPVDVVDAYRKQISRTIVVTVFVDDETPAPRPVLVLNHGRSGSPSGRAAVGRSRYPEASAWFARQGFAVAVPTRIGYGVTGGEDVEDTGACQRKNYPPGYAAAAEQVLAVLKAMHARPDVAPERAVIAGQSYGGATAIAVAARQPAGMVAAINFAGGGGGNPQGSPRRPCMPHQLERLFAGYGETARLPTLWVYTENDLYFGATHPRRWFEAFRAAGGQGEFVQFPPHGNDGHMLFTAYPQAWQPVVAAFLRRQGFEIRE</sequence>
<gene>
    <name evidence="3" type="ORF">HLB44_03345</name>
</gene>
<protein>
    <submittedName>
        <fullName evidence="3">Alpha/beta hydrolase</fullName>
    </submittedName>
</protein>
<keyword evidence="4" id="KW-1185">Reference proteome</keyword>
<accession>A0ABX2EBS8</accession>
<dbReference type="InterPro" id="IPR029058">
    <property type="entry name" value="AB_hydrolase_fold"/>
</dbReference>
<dbReference type="GO" id="GO:0016787">
    <property type="term" value="F:hydrolase activity"/>
    <property type="evidence" value="ECO:0007669"/>
    <property type="project" value="UniProtKB-KW"/>
</dbReference>
<evidence type="ECO:0000313" key="4">
    <source>
        <dbReference type="Proteomes" id="UP000737171"/>
    </source>
</evidence>
<keyword evidence="1" id="KW-0732">Signal</keyword>
<evidence type="ECO:0000259" key="2">
    <source>
        <dbReference type="Pfam" id="PF01738"/>
    </source>
</evidence>
<dbReference type="Gene3D" id="3.40.50.1820">
    <property type="entry name" value="alpha/beta hydrolase"/>
    <property type="match status" value="1"/>
</dbReference>
<dbReference type="InterPro" id="IPR050261">
    <property type="entry name" value="FrsA_esterase"/>
</dbReference>
<dbReference type="InterPro" id="IPR002925">
    <property type="entry name" value="Dienelactn_hydro"/>
</dbReference>
<reference evidence="3 4" key="1">
    <citation type="submission" date="2020-05" db="EMBL/GenBank/DDBJ databases">
        <title>Aquincola sp. isolate from soil.</title>
        <authorList>
            <person name="Han J."/>
            <person name="Kim D.-U."/>
        </authorList>
    </citation>
    <scope>NUCLEOTIDE SEQUENCE [LARGE SCALE GENOMIC DNA]</scope>
    <source>
        <strain evidence="3 4">S2</strain>
    </source>
</reference>
<evidence type="ECO:0000313" key="3">
    <source>
        <dbReference type="EMBL" id="NRF66018.1"/>
    </source>
</evidence>
<dbReference type="PANTHER" id="PTHR22946">
    <property type="entry name" value="DIENELACTONE HYDROLASE DOMAIN-CONTAINING PROTEIN-RELATED"/>
    <property type="match status" value="1"/>
</dbReference>
<dbReference type="EMBL" id="JABRWJ010000001">
    <property type="protein sequence ID" value="NRF66018.1"/>
    <property type="molecule type" value="Genomic_DNA"/>
</dbReference>
<feature type="signal peptide" evidence="1">
    <location>
        <begin position="1"/>
        <end position="39"/>
    </location>
</feature>
<feature type="domain" description="Dienelactone hydrolase" evidence="2">
    <location>
        <begin position="104"/>
        <end position="273"/>
    </location>
</feature>
<comment type="caution">
    <text evidence="3">The sequence shown here is derived from an EMBL/GenBank/DDBJ whole genome shotgun (WGS) entry which is preliminary data.</text>
</comment>
<dbReference type="PANTHER" id="PTHR22946:SF8">
    <property type="entry name" value="ACETYL XYLAN ESTERASE DOMAIN-CONTAINING PROTEIN"/>
    <property type="match status" value="1"/>
</dbReference>
<proteinExistence type="predicted"/>
<dbReference type="SUPFAM" id="SSF53474">
    <property type="entry name" value="alpha/beta-Hydrolases"/>
    <property type="match status" value="1"/>
</dbReference>
<dbReference type="Pfam" id="PF01738">
    <property type="entry name" value="DLH"/>
    <property type="match status" value="1"/>
</dbReference>
<organism evidence="3 4">
    <name type="scientific">Pseudaquabacterium terrae</name>
    <dbReference type="NCBI Taxonomy" id="2732868"/>
    <lineage>
        <taxon>Bacteria</taxon>
        <taxon>Pseudomonadati</taxon>
        <taxon>Pseudomonadota</taxon>
        <taxon>Betaproteobacteria</taxon>
        <taxon>Burkholderiales</taxon>
        <taxon>Sphaerotilaceae</taxon>
        <taxon>Pseudaquabacterium</taxon>
    </lineage>
</organism>